<reference evidence="3" key="1">
    <citation type="submission" date="2022-06" db="EMBL/GenBank/DDBJ databases">
        <title>Aquibacillus sp. a new bacterium isolated from soil saline samples.</title>
        <authorList>
            <person name="Galisteo C."/>
            <person name="De La Haba R."/>
            <person name="Sanchez-Porro C."/>
            <person name="Ventosa A."/>
        </authorList>
    </citation>
    <scope>NUCLEOTIDE SEQUENCE</scope>
    <source>
        <strain evidence="3">3ASR75-11</strain>
    </source>
</reference>
<feature type="transmembrane region" description="Helical" evidence="1">
    <location>
        <begin position="15"/>
        <end position="35"/>
    </location>
</feature>
<dbReference type="EMBL" id="JAMQKB010000015">
    <property type="protein sequence ID" value="MDC3425476.1"/>
    <property type="molecule type" value="Genomic_DNA"/>
</dbReference>
<evidence type="ECO:0000259" key="2">
    <source>
        <dbReference type="Pfam" id="PF07811"/>
    </source>
</evidence>
<dbReference type="InterPro" id="IPR012495">
    <property type="entry name" value="TadE-like_dom"/>
</dbReference>
<evidence type="ECO:0000313" key="4">
    <source>
        <dbReference type="Proteomes" id="UP001145050"/>
    </source>
</evidence>
<keyword evidence="1" id="KW-1133">Transmembrane helix</keyword>
<name>A0A9X3WWK5_9BACI</name>
<keyword evidence="1" id="KW-0472">Membrane</keyword>
<evidence type="ECO:0000313" key="3">
    <source>
        <dbReference type="EMBL" id="MDC3425476.1"/>
    </source>
</evidence>
<protein>
    <submittedName>
        <fullName evidence="3">Pilus assembly protein</fullName>
    </submittedName>
</protein>
<dbReference type="Pfam" id="PF07811">
    <property type="entry name" value="TadE"/>
    <property type="match status" value="1"/>
</dbReference>
<gene>
    <name evidence="3" type="ORF">NC797_13290</name>
</gene>
<keyword evidence="1" id="KW-0812">Transmembrane</keyword>
<dbReference type="Proteomes" id="UP001145050">
    <property type="component" value="Unassembled WGS sequence"/>
</dbReference>
<accession>A0A9X3WWK5</accession>
<organism evidence="3 4">
    <name type="scientific">Terrihalobacillus insolitus</name>
    <dbReference type="NCBI Taxonomy" id="2950438"/>
    <lineage>
        <taxon>Bacteria</taxon>
        <taxon>Bacillati</taxon>
        <taxon>Bacillota</taxon>
        <taxon>Bacilli</taxon>
        <taxon>Bacillales</taxon>
        <taxon>Bacillaceae</taxon>
        <taxon>Terrihalobacillus</taxon>
    </lineage>
</organism>
<proteinExistence type="predicted"/>
<keyword evidence="4" id="KW-1185">Reference proteome</keyword>
<feature type="domain" description="TadE-like" evidence="2">
    <location>
        <begin position="7"/>
        <end position="49"/>
    </location>
</feature>
<comment type="caution">
    <text evidence="3">The sequence shown here is derived from an EMBL/GenBank/DDBJ whole genome shotgun (WGS) entry which is preliminary data.</text>
</comment>
<dbReference type="AlphaFoldDB" id="A0A9X3WWK5"/>
<evidence type="ECO:0000256" key="1">
    <source>
        <dbReference type="SAM" id="Phobius"/>
    </source>
</evidence>
<sequence length="127" mass="14073">MIRNEKGQSLVEMTLIIPVLLFVLLGVFDLGRTLYTYTNLQFTGQETVRIGGLGGTDEEITQFAYDEFNAGDSAMLKVNIDPTQDTRASGDYITVTLSYPIQPITPLIGTFLPDPILLRVDSTIRVE</sequence>
<dbReference type="RefSeq" id="WP_272437285.1">
    <property type="nucleotide sequence ID" value="NZ_JAMQKB010000015.1"/>
</dbReference>